<dbReference type="GO" id="GO:0008270">
    <property type="term" value="F:zinc ion binding"/>
    <property type="evidence" value="ECO:0007669"/>
    <property type="project" value="InterPro"/>
</dbReference>
<gene>
    <name evidence="1" type="ORF">CEE37_04760</name>
</gene>
<dbReference type="InterPro" id="IPR050246">
    <property type="entry name" value="Class_II_FBP_aldolase"/>
</dbReference>
<dbReference type="InterPro" id="IPR000771">
    <property type="entry name" value="FBA_II"/>
</dbReference>
<evidence type="ECO:0000313" key="1">
    <source>
        <dbReference type="EMBL" id="TKJ41883.1"/>
    </source>
</evidence>
<organism evidence="1 2">
    <name type="scientific">candidate division LCP-89 bacterium B3_LCP</name>
    <dbReference type="NCBI Taxonomy" id="2012998"/>
    <lineage>
        <taxon>Bacteria</taxon>
        <taxon>Pseudomonadati</taxon>
        <taxon>Bacteria division LCP-89</taxon>
    </lineage>
</organism>
<proteinExistence type="predicted"/>
<sequence length="356" mass="39470">MPSLLDLRPDYIKNKLGENSNICLIGSHPIISALRDDNVMVMACNTRIKLVIPGIMRAAEELDAIIGFELAKTEGHIDGGYTGQTPQIYFDTIVGYADQINFSKPFFIHGDHITVKDTSEEEIQSSEALIKTELEAGYTSFAIDASFNELNDNISITTRLAKALSDMQIGLEVEVGEVKSTGQEAEITTIEEATTFIDGLKSNGLNPDLLAINNGSKHGNYKPGEEVHIDLQRTGDIFRAIKGHGVCIAQHGITGTPLHMMGKFTEYGIRKGNVGTLWQNIAHAHLPEDLMTEIKKWVEDNKSDIKKATKPFKERIDSIGESYRREIEEHAYREACEHIKAFRAVGSASLLKEKVR</sequence>
<comment type="caution">
    <text evidence="1">The sequence shown here is derived from an EMBL/GenBank/DDBJ whole genome shotgun (WGS) entry which is preliminary data.</text>
</comment>
<dbReference type="PANTHER" id="PTHR30304:SF0">
    <property type="entry name" value="D-TAGATOSE-1,6-BISPHOSPHATE ALDOLASE SUBUNIT GATY-RELATED"/>
    <property type="match status" value="1"/>
</dbReference>
<dbReference type="GO" id="GO:0016832">
    <property type="term" value="F:aldehyde-lyase activity"/>
    <property type="evidence" value="ECO:0007669"/>
    <property type="project" value="InterPro"/>
</dbReference>
<dbReference type="SUPFAM" id="SSF51569">
    <property type="entry name" value="Aldolase"/>
    <property type="match status" value="1"/>
</dbReference>
<dbReference type="Gene3D" id="3.20.20.70">
    <property type="entry name" value="Aldolase class I"/>
    <property type="match status" value="1"/>
</dbReference>
<dbReference type="Pfam" id="PF01116">
    <property type="entry name" value="F_bP_aldolase"/>
    <property type="match status" value="1"/>
</dbReference>
<name>A0A532V3V3_UNCL8</name>
<dbReference type="EMBL" id="NJBN01000002">
    <property type="protein sequence ID" value="TKJ41883.1"/>
    <property type="molecule type" value="Genomic_DNA"/>
</dbReference>
<evidence type="ECO:0000313" key="2">
    <source>
        <dbReference type="Proteomes" id="UP000319619"/>
    </source>
</evidence>
<reference evidence="1 2" key="1">
    <citation type="submission" date="2017-06" db="EMBL/GenBank/DDBJ databases">
        <title>Novel microbial phyla capable of carbon fixation and sulfur reduction in deep-sea sediments.</title>
        <authorList>
            <person name="Huang J."/>
            <person name="Baker B."/>
            <person name="Wang Y."/>
        </authorList>
    </citation>
    <scope>NUCLEOTIDE SEQUENCE [LARGE SCALE GENOMIC DNA]</scope>
    <source>
        <strain evidence="1">B3_LCP</strain>
    </source>
</reference>
<protein>
    <submittedName>
        <fullName evidence="1">Fructose-bisphosphate aldolase</fullName>
    </submittedName>
</protein>
<dbReference type="Proteomes" id="UP000319619">
    <property type="component" value="Unassembled WGS sequence"/>
</dbReference>
<dbReference type="GO" id="GO:0005975">
    <property type="term" value="P:carbohydrate metabolic process"/>
    <property type="evidence" value="ECO:0007669"/>
    <property type="project" value="InterPro"/>
</dbReference>
<dbReference type="AlphaFoldDB" id="A0A532V3V3"/>
<accession>A0A532V3V3</accession>
<dbReference type="PANTHER" id="PTHR30304">
    <property type="entry name" value="D-TAGATOSE-1,6-BISPHOSPHATE ALDOLASE"/>
    <property type="match status" value="1"/>
</dbReference>
<dbReference type="InterPro" id="IPR013785">
    <property type="entry name" value="Aldolase_TIM"/>
</dbReference>